<dbReference type="PROSITE" id="PS51257">
    <property type="entry name" value="PROKAR_LIPOPROTEIN"/>
    <property type="match status" value="1"/>
</dbReference>
<gene>
    <name evidence="1" type="ORF">QBC41DRAFT_299964</name>
</gene>
<protein>
    <submittedName>
        <fullName evidence="1">Uncharacterized protein</fullName>
    </submittedName>
</protein>
<organism evidence="1 2">
    <name type="scientific">Cercophora samala</name>
    <dbReference type="NCBI Taxonomy" id="330535"/>
    <lineage>
        <taxon>Eukaryota</taxon>
        <taxon>Fungi</taxon>
        <taxon>Dikarya</taxon>
        <taxon>Ascomycota</taxon>
        <taxon>Pezizomycotina</taxon>
        <taxon>Sordariomycetes</taxon>
        <taxon>Sordariomycetidae</taxon>
        <taxon>Sordariales</taxon>
        <taxon>Lasiosphaeriaceae</taxon>
        <taxon>Cercophora</taxon>
    </lineage>
</organism>
<proteinExistence type="predicted"/>
<evidence type="ECO:0000313" key="2">
    <source>
        <dbReference type="Proteomes" id="UP001174997"/>
    </source>
</evidence>
<evidence type="ECO:0000313" key="1">
    <source>
        <dbReference type="EMBL" id="KAK0672000.1"/>
    </source>
</evidence>
<accession>A0AA39ZJ14</accession>
<reference evidence="1" key="1">
    <citation type="submission" date="2023-06" db="EMBL/GenBank/DDBJ databases">
        <title>Genome-scale phylogeny and comparative genomics of the fungal order Sordariales.</title>
        <authorList>
            <consortium name="Lawrence Berkeley National Laboratory"/>
            <person name="Hensen N."/>
            <person name="Bonometti L."/>
            <person name="Westerberg I."/>
            <person name="Brannstrom I.O."/>
            <person name="Guillou S."/>
            <person name="Cros-Aarteil S."/>
            <person name="Calhoun S."/>
            <person name="Haridas S."/>
            <person name="Kuo A."/>
            <person name="Mondo S."/>
            <person name="Pangilinan J."/>
            <person name="Riley R."/>
            <person name="Labutti K."/>
            <person name="Andreopoulos B."/>
            <person name="Lipzen A."/>
            <person name="Chen C."/>
            <person name="Yanf M."/>
            <person name="Daum C."/>
            <person name="Ng V."/>
            <person name="Clum A."/>
            <person name="Steindorff A."/>
            <person name="Ohm R."/>
            <person name="Martin F."/>
            <person name="Silar P."/>
            <person name="Natvig D."/>
            <person name="Lalanne C."/>
            <person name="Gautier V."/>
            <person name="Ament-Velasquez S.L."/>
            <person name="Kruys A."/>
            <person name="Hutchinson M.I."/>
            <person name="Powell A.J."/>
            <person name="Barry K."/>
            <person name="Miller A.N."/>
            <person name="Grigoriev I.V."/>
            <person name="Debuchy R."/>
            <person name="Gladieux P."/>
            <person name="Thoren M.H."/>
            <person name="Johannesson H."/>
        </authorList>
    </citation>
    <scope>NUCLEOTIDE SEQUENCE</scope>
    <source>
        <strain evidence="1">CBS 307.81</strain>
    </source>
</reference>
<dbReference type="EMBL" id="JAULSY010000016">
    <property type="protein sequence ID" value="KAK0672000.1"/>
    <property type="molecule type" value="Genomic_DNA"/>
</dbReference>
<dbReference type="AlphaFoldDB" id="A0AA39ZJ14"/>
<keyword evidence="2" id="KW-1185">Reference proteome</keyword>
<sequence length="162" mass="17443">MAELRSVNSDVDQEIPDLSHLAVALGSCMRREVEVEAKTLDAGSSGPLACPTPLACRILQRWTWRVCKGPRDPCLRPFCWNPALSCWTLVLVHPEQAGIAKDAAPLWGNANADCNLHCDARSSVSAPPLRSPSISTDPELCSSSPVVRVSLAVAKQPPNPRP</sequence>
<name>A0AA39ZJ14_9PEZI</name>
<dbReference type="Proteomes" id="UP001174997">
    <property type="component" value="Unassembled WGS sequence"/>
</dbReference>
<comment type="caution">
    <text evidence="1">The sequence shown here is derived from an EMBL/GenBank/DDBJ whole genome shotgun (WGS) entry which is preliminary data.</text>
</comment>